<evidence type="ECO:0000313" key="4">
    <source>
        <dbReference type="EMBL" id="MFC3572544.1"/>
    </source>
</evidence>
<keyword evidence="5" id="KW-1185">Reference proteome</keyword>
<evidence type="ECO:0000259" key="3">
    <source>
        <dbReference type="Pfam" id="PF20568"/>
    </source>
</evidence>
<evidence type="ECO:0000256" key="2">
    <source>
        <dbReference type="SAM" id="SignalP"/>
    </source>
</evidence>
<sequence length="492" mass="49028">MKTPIRALNAPLRTLVAACALSVAALLCAGCADGNILASGTRTGGEIFLQPAAAQGPDPFTASTVVSAVASGSVTRTPQAGADRSTSVARSFSGATPGLYGGTQSVGSCDVERQTAFLTADRARGRAFAQASGIGQASIPAFLHGLTSVVLRADTRVTNHGFRDGRATGYQSVLEAGTAVLVDGRGVPRVRCACGNPIDAPAAVKGAHATSGRSWTGYRPAQVITVIPAPQTVTHITIISIEHRNTWIERRIGDDGHRDVVVRPQPAAVGPPKDTGTDGPRLEPSDRLAHELSSSASGDGASPAETWPSLTVGGASPGETRPSLTGGGASPQQNGLSPQNSADDCATPTPTVSPTVTPGMPDVPSDGSSAPGGTSAQGADPRSDCATATATATSPATRMAPPTTSSGTSVPSSAAVPPPAAPTGPTDQTNPTDPIDPSATAEPAIPFGSPGDDIGPSSVPEVPDVPDGGGLIPDDTSTADVLFDSPAGVFNG</sequence>
<dbReference type="Proteomes" id="UP001595701">
    <property type="component" value="Unassembled WGS sequence"/>
</dbReference>
<dbReference type="EMBL" id="JBHRWR010000002">
    <property type="protein sequence ID" value="MFC3572544.1"/>
    <property type="molecule type" value="Genomic_DNA"/>
</dbReference>
<name>A0ABV7S6D7_9ACTN</name>
<reference evidence="5" key="1">
    <citation type="journal article" date="2019" name="Int. J. Syst. Evol. Microbiol.">
        <title>The Global Catalogue of Microorganisms (GCM) 10K type strain sequencing project: providing services to taxonomists for standard genome sequencing and annotation.</title>
        <authorList>
            <consortium name="The Broad Institute Genomics Platform"/>
            <consortium name="The Broad Institute Genome Sequencing Center for Infectious Disease"/>
            <person name="Wu L."/>
            <person name="Ma J."/>
        </authorList>
    </citation>
    <scope>NUCLEOTIDE SEQUENCE [LARGE SCALE GENOMIC DNA]</scope>
    <source>
        <strain evidence="5">CGMCC 4.7035</strain>
    </source>
</reference>
<gene>
    <name evidence="4" type="ORF">ACFOZ0_04445</name>
</gene>
<dbReference type="RefSeq" id="WP_310772709.1">
    <property type="nucleotide sequence ID" value="NZ_JBHRWR010000002.1"/>
</dbReference>
<feature type="compositionally biased region" description="Low complexity" evidence="1">
    <location>
        <begin position="347"/>
        <end position="358"/>
    </location>
</feature>
<feature type="domain" description="DUF6777" evidence="3">
    <location>
        <begin position="90"/>
        <end position="253"/>
    </location>
</feature>
<feature type="compositionally biased region" description="Low complexity" evidence="1">
    <location>
        <begin position="293"/>
        <end position="302"/>
    </location>
</feature>
<feature type="compositionally biased region" description="Polar residues" evidence="1">
    <location>
        <begin position="366"/>
        <end position="377"/>
    </location>
</feature>
<keyword evidence="2" id="KW-0732">Signal</keyword>
<feature type="chain" id="PRO_5045926910" evidence="2">
    <location>
        <begin position="30"/>
        <end position="492"/>
    </location>
</feature>
<organism evidence="4 5">
    <name type="scientific">Streptomyces yaanensis</name>
    <dbReference type="NCBI Taxonomy" id="1142239"/>
    <lineage>
        <taxon>Bacteria</taxon>
        <taxon>Bacillati</taxon>
        <taxon>Actinomycetota</taxon>
        <taxon>Actinomycetes</taxon>
        <taxon>Kitasatosporales</taxon>
        <taxon>Streptomycetaceae</taxon>
        <taxon>Streptomyces</taxon>
    </lineage>
</organism>
<accession>A0ABV7S6D7</accession>
<feature type="compositionally biased region" description="Basic and acidic residues" evidence="1">
    <location>
        <begin position="280"/>
        <end position="290"/>
    </location>
</feature>
<comment type="caution">
    <text evidence="4">The sequence shown here is derived from an EMBL/GenBank/DDBJ whole genome shotgun (WGS) entry which is preliminary data.</text>
</comment>
<proteinExistence type="predicted"/>
<dbReference type="Pfam" id="PF20568">
    <property type="entry name" value="DUF6777"/>
    <property type="match status" value="1"/>
</dbReference>
<evidence type="ECO:0000313" key="5">
    <source>
        <dbReference type="Proteomes" id="UP001595701"/>
    </source>
</evidence>
<protein>
    <submittedName>
        <fullName evidence="4">DUF6777 domain-containing protein</fullName>
    </submittedName>
</protein>
<feature type="signal peptide" evidence="2">
    <location>
        <begin position="1"/>
        <end position="29"/>
    </location>
</feature>
<feature type="compositionally biased region" description="Low complexity" evidence="1">
    <location>
        <begin position="386"/>
        <end position="415"/>
    </location>
</feature>
<dbReference type="InterPro" id="IPR046704">
    <property type="entry name" value="DUF6777"/>
</dbReference>
<feature type="compositionally biased region" description="Low complexity" evidence="1">
    <location>
        <begin position="455"/>
        <end position="466"/>
    </location>
</feature>
<feature type="compositionally biased region" description="Polar residues" evidence="1">
    <location>
        <begin position="330"/>
        <end position="342"/>
    </location>
</feature>
<feature type="region of interest" description="Disordered" evidence="1">
    <location>
        <begin position="262"/>
        <end position="492"/>
    </location>
</feature>
<evidence type="ECO:0000256" key="1">
    <source>
        <dbReference type="SAM" id="MobiDB-lite"/>
    </source>
</evidence>